<dbReference type="GO" id="GO:0005829">
    <property type="term" value="C:cytosol"/>
    <property type="evidence" value="ECO:0007669"/>
    <property type="project" value="TreeGrafter"/>
</dbReference>
<dbReference type="KEGG" id="hyj:FHG12_20660"/>
<dbReference type="GO" id="GO:0006152">
    <property type="term" value="P:purine nucleoside catabolic process"/>
    <property type="evidence" value="ECO:0007669"/>
    <property type="project" value="TreeGrafter"/>
</dbReference>
<keyword evidence="2" id="KW-0326">Glycosidase</keyword>
<sequence>MKKHVFLLLFLGLIPLLSKEQGTASRAVMPRMRVIVDNDFNGDPDGLFQLVHLLLSPSVEVRAVIGSRLGDFDPSTTQADDAVKKATEVLKLLKMAGKVPVLAGANLPMPNDSTPVSSAGAEFIRQEALRTDTQLPLYVLCGGSLTQIASAALLAPSIADKLTLVWIGGPEYPDLALPPPGPVKIEFNTATDLGAARAVFNRTRLPLWQVPRDAYRQLLLPHSQLVTRVKSRGRMGTYLYNTLEAFTAMLGSQLHENTGETYILGDSPLVLLTALQSSMDADPSSSRYVRRQAPTLNAHGTYDANPSGRLIRVYTYLDSNLLFNDFFAKLEMQRN</sequence>
<organism evidence="4 5">
    <name type="scientific">Hymenobacter jejuensis</name>
    <dbReference type="NCBI Taxonomy" id="2502781"/>
    <lineage>
        <taxon>Bacteria</taxon>
        <taxon>Pseudomonadati</taxon>
        <taxon>Bacteroidota</taxon>
        <taxon>Cytophagia</taxon>
        <taxon>Cytophagales</taxon>
        <taxon>Hymenobacteraceae</taxon>
        <taxon>Hymenobacter</taxon>
    </lineage>
</organism>
<dbReference type="InterPro" id="IPR001910">
    <property type="entry name" value="Inosine/uridine_hydrolase_dom"/>
</dbReference>
<evidence type="ECO:0000313" key="4">
    <source>
        <dbReference type="EMBL" id="QDA62356.1"/>
    </source>
</evidence>
<dbReference type="AlphaFoldDB" id="A0A5B8A6M5"/>
<dbReference type="PANTHER" id="PTHR12304">
    <property type="entry name" value="INOSINE-URIDINE PREFERRING NUCLEOSIDE HYDROLASE"/>
    <property type="match status" value="1"/>
</dbReference>
<dbReference type="RefSeq" id="WP_139517587.1">
    <property type="nucleotide sequence ID" value="NZ_CP040896.1"/>
</dbReference>
<dbReference type="EMBL" id="CP040896">
    <property type="protein sequence ID" value="QDA62356.1"/>
    <property type="molecule type" value="Genomic_DNA"/>
</dbReference>
<gene>
    <name evidence="4" type="ORF">FHG12_20660</name>
</gene>
<evidence type="ECO:0000256" key="1">
    <source>
        <dbReference type="ARBA" id="ARBA00022801"/>
    </source>
</evidence>
<evidence type="ECO:0000259" key="3">
    <source>
        <dbReference type="Pfam" id="PF01156"/>
    </source>
</evidence>
<evidence type="ECO:0000256" key="2">
    <source>
        <dbReference type="ARBA" id="ARBA00023295"/>
    </source>
</evidence>
<protein>
    <submittedName>
        <fullName evidence="4">Nucleoside hydrolase</fullName>
    </submittedName>
</protein>
<dbReference type="PANTHER" id="PTHR12304:SF46">
    <property type="entry name" value="INOSINE-ADENOSINE-GUANOSINE-NUCLEOSIDE HYDROLASE"/>
    <property type="match status" value="1"/>
</dbReference>
<accession>A0A5B8A6M5</accession>
<dbReference type="OrthoDB" id="253051at2"/>
<keyword evidence="5" id="KW-1185">Reference proteome</keyword>
<dbReference type="InterPro" id="IPR023186">
    <property type="entry name" value="IUNH"/>
</dbReference>
<feature type="domain" description="Inosine/uridine-preferring nucleoside hydrolase" evidence="3">
    <location>
        <begin position="34"/>
        <end position="266"/>
    </location>
</feature>
<dbReference type="InterPro" id="IPR036452">
    <property type="entry name" value="Ribo_hydro-like"/>
</dbReference>
<dbReference type="Gene3D" id="3.90.245.10">
    <property type="entry name" value="Ribonucleoside hydrolase-like"/>
    <property type="match status" value="1"/>
</dbReference>
<dbReference type="GO" id="GO:0008477">
    <property type="term" value="F:purine nucleosidase activity"/>
    <property type="evidence" value="ECO:0007669"/>
    <property type="project" value="TreeGrafter"/>
</dbReference>
<evidence type="ECO:0000313" key="5">
    <source>
        <dbReference type="Proteomes" id="UP000305398"/>
    </source>
</evidence>
<proteinExistence type="predicted"/>
<reference evidence="4 5" key="1">
    <citation type="submission" date="2019-06" db="EMBL/GenBank/DDBJ databases">
        <authorList>
            <person name="Srinivasan S."/>
        </authorList>
    </citation>
    <scope>NUCLEOTIDE SEQUENCE [LARGE SCALE GENOMIC DNA]</scope>
    <source>
        <strain evidence="4 5">17J68-5</strain>
    </source>
</reference>
<keyword evidence="1 4" id="KW-0378">Hydrolase</keyword>
<name>A0A5B8A6M5_9BACT</name>
<dbReference type="Proteomes" id="UP000305398">
    <property type="component" value="Chromosome"/>
</dbReference>
<dbReference type="Pfam" id="PF01156">
    <property type="entry name" value="IU_nuc_hydro"/>
    <property type="match status" value="1"/>
</dbReference>
<dbReference type="SUPFAM" id="SSF53590">
    <property type="entry name" value="Nucleoside hydrolase"/>
    <property type="match status" value="1"/>
</dbReference>